<keyword evidence="2" id="KW-1185">Reference proteome</keyword>
<dbReference type="RefSeq" id="XP_020048753.1">
    <property type="nucleotide sequence ID" value="XM_020192830.1"/>
</dbReference>
<sequence length="65" mass="7165">MLVETNSLRDEFVVIQSIRTGNKKEIGSALANNGKVIKTIDCDNTLMAVCLFLSAKIRIISMVTH</sequence>
<dbReference type="EMBL" id="KV454477">
    <property type="protein sequence ID" value="ODV62446.1"/>
    <property type="molecule type" value="Genomic_DNA"/>
</dbReference>
<gene>
    <name evidence="1" type="ORF">ASCRUDRAFT_74820</name>
</gene>
<organism evidence="1 2">
    <name type="scientific">Ascoidea rubescens DSM 1968</name>
    <dbReference type="NCBI Taxonomy" id="1344418"/>
    <lineage>
        <taxon>Eukaryota</taxon>
        <taxon>Fungi</taxon>
        <taxon>Dikarya</taxon>
        <taxon>Ascomycota</taxon>
        <taxon>Saccharomycotina</taxon>
        <taxon>Saccharomycetes</taxon>
        <taxon>Ascoideaceae</taxon>
        <taxon>Ascoidea</taxon>
    </lineage>
</organism>
<evidence type="ECO:0000313" key="2">
    <source>
        <dbReference type="Proteomes" id="UP000095038"/>
    </source>
</evidence>
<protein>
    <submittedName>
        <fullName evidence="1">Uncharacterized protein</fullName>
    </submittedName>
</protein>
<dbReference type="Proteomes" id="UP000095038">
    <property type="component" value="Unassembled WGS sequence"/>
</dbReference>
<accession>A0A1D2VLF4</accession>
<dbReference type="GeneID" id="30966466"/>
<dbReference type="InParanoid" id="A0A1D2VLF4"/>
<proteinExistence type="predicted"/>
<reference evidence="2" key="1">
    <citation type="submission" date="2016-05" db="EMBL/GenBank/DDBJ databases">
        <title>Comparative genomics of biotechnologically important yeasts.</title>
        <authorList>
            <consortium name="DOE Joint Genome Institute"/>
            <person name="Riley R."/>
            <person name="Haridas S."/>
            <person name="Wolfe K.H."/>
            <person name="Lopes M.R."/>
            <person name="Hittinger C.T."/>
            <person name="Goker M."/>
            <person name="Salamov A."/>
            <person name="Wisecaver J."/>
            <person name="Long T.M."/>
            <person name="Aerts A.L."/>
            <person name="Barry K."/>
            <person name="Choi C."/>
            <person name="Clum A."/>
            <person name="Coughlan A.Y."/>
            <person name="Deshpande S."/>
            <person name="Douglass A.P."/>
            <person name="Hanson S.J."/>
            <person name="Klenk H.-P."/>
            <person name="Labutti K."/>
            <person name="Lapidus A."/>
            <person name="Lindquist E."/>
            <person name="Lipzen A."/>
            <person name="Meier-Kolthoff J.P."/>
            <person name="Ohm R.A."/>
            <person name="Otillar R.P."/>
            <person name="Pangilinan J."/>
            <person name="Peng Y."/>
            <person name="Rokas A."/>
            <person name="Rosa C.A."/>
            <person name="Scheuner C."/>
            <person name="Sibirny A.A."/>
            <person name="Slot J.C."/>
            <person name="Stielow J.B."/>
            <person name="Sun H."/>
            <person name="Kurtzman C.P."/>
            <person name="Blackwell M."/>
            <person name="Grigoriev I.V."/>
            <person name="Jeffries T.W."/>
        </authorList>
    </citation>
    <scope>NUCLEOTIDE SEQUENCE [LARGE SCALE GENOMIC DNA]</scope>
    <source>
        <strain evidence="2">DSM 1968</strain>
    </source>
</reference>
<name>A0A1D2VLF4_9ASCO</name>
<dbReference type="AlphaFoldDB" id="A0A1D2VLF4"/>
<evidence type="ECO:0000313" key="1">
    <source>
        <dbReference type="EMBL" id="ODV62446.1"/>
    </source>
</evidence>